<dbReference type="KEGG" id="vg:65130212"/>
<keyword evidence="3" id="KW-1185">Reference proteome</keyword>
<dbReference type="GeneID" id="65130212"/>
<accession>A0A7M1RYU0</accession>
<evidence type="ECO:0000313" key="3">
    <source>
        <dbReference type="Proteomes" id="UP000594161"/>
    </source>
</evidence>
<organism evidence="2 3">
    <name type="scientific">uncultured phage cr126_1</name>
    <dbReference type="NCBI Taxonomy" id="2772075"/>
    <lineage>
        <taxon>Viruses</taxon>
        <taxon>Duplodnaviria</taxon>
        <taxon>Heunggongvirae</taxon>
        <taxon>Uroviricota</taxon>
        <taxon>Caudoviricetes</taxon>
        <taxon>Crassvirales</taxon>
        <taxon>Steigviridae</taxon>
        <taxon>Asinivirinae</taxon>
        <taxon>Kolpuevirus</taxon>
        <taxon>Kolpuevirus hominis</taxon>
    </lineage>
</organism>
<evidence type="ECO:0000313" key="2">
    <source>
        <dbReference type="EMBL" id="QOR59605.1"/>
    </source>
</evidence>
<dbReference type="RefSeq" id="YP_010111763.1">
    <property type="nucleotide sequence ID" value="NC_055884.1"/>
</dbReference>
<feature type="region of interest" description="Disordered" evidence="1">
    <location>
        <begin position="50"/>
        <end position="72"/>
    </location>
</feature>
<sequence length="85" mass="9594">MEREMGEVLVAGPEILKNLIIFEAVTKYKSVARAMRRGDVTKFGTLVPKRPFNNRANTSTRKGTHSRVMNETKKNIYGRLTGQAI</sequence>
<reference evidence="2 3" key="1">
    <citation type="submission" date="2020-07" db="EMBL/GenBank/DDBJ databases">
        <title>Taxonomic proposal: Crassvirales, a new order of highly abundant and diverse bacterial viruses.</title>
        <authorList>
            <person name="Shkoporov A.N."/>
            <person name="Stockdale S.R."/>
            <person name="Guerin E."/>
            <person name="Ross R.P."/>
            <person name="Hill C."/>
        </authorList>
    </citation>
    <scope>NUCLEOTIDE SEQUENCE [LARGE SCALE GENOMIC DNA]</scope>
</reference>
<proteinExistence type="predicted"/>
<name>A0A7M1RYU0_9CAUD</name>
<dbReference type="EMBL" id="MT774391">
    <property type="protein sequence ID" value="QOR59605.1"/>
    <property type="molecule type" value="Genomic_DNA"/>
</dbReference>
<protein>
    <submittedName>
        <fullName evidence="2">Uncharacterized protein</fullName>
    </submittedName>
</protein>
<evidence type="ECO:0000256" key="1">
    <source>
        <dbReference type="SAM" id="MobiDB-lite"/>
    </source>
</evidence>
<dbReference type="Proteomes" id="UP000594161">
    <property type="component" value="Segment"/>
</dbReference>